<dbReference type="EMBL" id="FQYO01000001">
    <property type="protein sequence ID" value="SHI34951.1"/>
    <property type="molecule type" value="Genomic_DNA"/>
</dbReference>
<protein>
    <recommendedName>
        <fullName evidence="3 10">sn-glycerol-3-phosphate transport system permease protein UgpE</fullName>
    </recommendedName>
</protein>
<keyword evidence="8 9" id="KW-0472">Membrane</keyword>
<reference evidence="12 13" key="1">
    <citation type="submission" date="2016-11" db="EMBL/GenBank/DDBJ databases">
        <authorList>
            <person name="Jaros S."/>
            <person name="Januszkiewicz K."/>
            <person name="Wedrychowicz H."/>
        </authorList>
    </citation>
    <scope>NUCLEOTIDE SEQUENCE [LARGE SCALE GENOMIC DNA]</scope>
    <source>
        <strain evidence="12 13">DSM 100565</strain>
    </source>
</reference>
<evidence type="ECO:0000256" key="9">
    <source>
        <dbReference type="RuleBase" id="RU363032"/>
    </source>
</evidence>
<feature type="transmembrane region" description="Helical" evidence="9">
    <location>
        <begin position="28"/>
        <end position="48"/>
    </location>
</feature>
<evidence type="ECO:0000259" key="11">
    <source>
        <dbReference type="PROSITE" id="PS50928"/>
    </source>
</evidence>
<evidence type="ECO:0000256" key="2">
    <source>
        <dbReference type="ARBA" id="ARBA00011557"/>
    </source>
</evidence>
<evidence type="ECO:0000256" key="8">
    <source>
        <dbReference type="ARBA" id="ARBA00023136"/>
    </source>
</evidence>
<dbReference type="STRING" id="1447782.SAMN05444417_0395"/>
<comment type="subcellular location">
    <subcellularLocation>
        <location evidence="10">Cell inner membrane</location>
        <topology evidence="10">Multi-pass membrane protein</topology>
    </subcellularLocation>
    <subcellularLocation>
        <location evidence="1 9">Cell membrane</location>
        <topology evidence="1 9">Multi-pass membrane protein</topology>
    </subcellularLocation>
</comment>
<comment type="function">
    <text evidence="10">Part of the ABC transporter complex UgpBAEC involved in sn-glycerol-3-phosphate (G3P) import. Probably responsible for the translocation of the substrate across the membrane.</text>
</comment>
<feature type="transmembrane region" description="Helical" evidence="9">
    <location>
        <begin position="200"/>
        <end position="221"/>
    </location>
</feature>
<dbReference type="PROSITE" id="PS50928">
    <property type="entry name" value="ABC_TM1"/>
    <property type="match status" value="1"/>
</dbReference>
<feature type="transmembrane region" description="Helical" evidence="9">
    <location>
        <begin position="258"/>
        <end position="279"/>
    </location>
</feature>
<feature type="transmembrane region" description="Helical" evidence="9">
    <location>
        <begin position="86"/>
        <end position="110"/>
    </location>
</feature>
<dbReference type="OrthoDB" id="9815445at2"/>
<proteinExistence type="inferred from homology"/>
<evidence type="ECO:0000256" key="3">
    <source>
        <dbReference type="ARBA" id="ARBA00020515"/>
    </source>
</evidence>
<dbReference type="InterPro" id="IPR000515">
    <property type="entry name" value="MetI-like"/>
</dbReference>
<dbReference type="PANTHER" id="PTHR43744:SF8">
    <property type="entry name" value="SN-GLYCEROL-3-PHOSPHATE TRANSPORT SYSTEM PERMEASE PROTEIN UGPE"/>
    <property type="match status" value="1"/>
</dbReference>
<keyword evidence="10" id="KW-0997">Cell inner membrane</keyword>
<dbReference type="Pfam" id="PF00528">
    <property type="entry name" value="BPD_transp_1"/>
    <property type="match status" value="1"/>
</dbReference>
<feature type="domain" description="ABC transmembrane type-1" evidence="11">
    <location>
        <begin position="87"/>
        <end position="279"/>
    </location>
</feature>
<evidence type="ECO:0000256" key="1">
    <source>
        <dbReference type="ARBA" id="ARBA00004651"/>
    </source>
</evidence>
<evidence type="ECO:0000256" key="4">
    <source>
        <dbReference type="ARBA" id="ARBA00022448"/>
    </source>
</evidence>
<evidence type="ECO:0000313" key="12">
    <source>
        <dbReference type="EMBL" id="SHI34951.1"/>
    </source>
</evidence>
<evidence type="ECO:0000313" key="13">
    <source>
        <dbReference type="Proteomes" id="UP000184292"/>
    </source>
</evidence>
<sequence length="293" mass="32220">MADATMGRTARAPARREAMVSPRARRTITSVVLAVLCAVWVYPIVWMISASFKTNNEIFGDTGLIPDAPTVENYARAWSEANIGRYFFNTMFVTVGSVVVTVIATALMGYVLGRRRFPGRGLLMGLMVFTLFIPQGYTIIPVFELLTTAGLGQSLWGLMLATCGHSVVIFTLLFAGYFAQMPKELEEASRMDGVGPVKTFWYVMLPLSKPIVVTVVVLQTLQAWNDFLLPLVITLANPDLRTLSVGVYSFRGEHFIDWGGMNAASAITIIPIVILFLFLQRYFIDGLAGAVKG</sequence>
<keyword evidence="5 10" id="KW-1003">Cell membrane</keyword>
<dbReference type="SUPFAM" id="SSF161098">
    <property type="entry name" value="MetI-like"/>
    <property type="match status" value="1"/>
</dbReference>
<feature type="transmembrane region" description="Helical" evidence="9">
    <location>
        <begin position="122"/>
        <end position="143"/>
    </location>
</feature>
<dbReference type="CDD" id="cd06261">
    <property type="entry name" value="TM_PBP2"/>
    <property type="match status" value="1"/>
</dbReference>
<keyword evidence="6 9" id="KW-0812">Transmembrane</keyword>
<accession>A0A1M6AEX4</accession>
<dbReference type="Proteomes" id="UP000184292">
    <property type="component" value="Unassembled WGS sequence"/>
</dbReference>
<dbReference type="PANTHER" id="PTHR43744">
    <property type="entry name" value="ABC TRANSPORTER PERMEASE PROTEIN MG189-RELATED-RELATED"/>
    <property type="match status" value="1"/>
</dbReference>
<feature type="transmembrane region" description="Helical" evidence="9">
    <location>
        <begin position="155"/>
        <end position="179"/>
    </location>
</feature>
<evidence type="ECO:0000256" key="5">
    <source>
        <dbReference type="ARBA" id="ARBA00022475"/>
    </source>
</evidence>
<organism evidence="12 13">
    <name type="scientific">Wenxinia saemankumensis</name>
    <dbReference type="NCBI Taxonomy" id="1447782"/>
    <lineage>
        <taxon>Bacteria</taxon>
        <taxon>Pseudomonadati</taxon>
        <taxon>Pseudomonadota</taxon>
        <taxon>Alphaproteobacteria</taxon>
        <taxon>Rhodobacterales</taxon>
        <taxon>Roseobacteraceae</taxon>
        <taxon>Wenxinia</taxon>
    </lineage>
</organism>
<comment type="similarity">
    <text evidence="9">Belongs to the binding-protein-dependent transport system permease family.</text>
</comment>
<keyword evidence="13" id="KW-1185">Reference proteome</keyword>
<evidence type="ECO:0000256" key="10">
    <source>
        <dbReference type="RuleBase" id="RU363056"/>
    </source>
</evidence>
<keyword evidence="4 9" id="KW-0813">Transport</keyword>
<dbReference type="GO" id="GO:0005886">
    <property type="term" value="C:plasma membrane"/>
    <property type="evidence" value="ECO:0007669"/>
    <property type="project" value="UniProtKB-SubCell"/>
</dbReference>
<dbReference type="Gene3D" id="1.10.3720.10">
    <property type="entry name" value="MetI-like"/>
    <property type="match status" value="1"/>
</dbReference>
<name>A0A1M6AEX4_9RHOB</name>
<dbReference type="InterPro" id="IPR035906">
    <property type="entry name" value="MetI-like_sf"/>
</dbReference>
<evidence type="ECO:0000256" key="7">
    <source>
        <dbReference type="ARBA" id="ARBA00022989"/>
    </source>
</evidence>
<dbReference type="GO" id="GO:0055085">
    <property type="term" value="P:transmembrane transport"/>
    <property type="evidence" value="ECO:0007669"/>
    <property type="project" value="InterPro"/>
</dbReference>
<evidence type="ECO:0000256" key="6">
    <source>
        <dbReference type="ARBA" id="ARBA00022692"/>
    </source>
</evidence>
<gene>
    <name evidence="10" type="primary">ugpE</name>
    <name evidence="12" type="ORF">SAMN05444417_0395</name>
</gene>
<comment type="subunit">
    <text evidence="2 10">The complex is composed of two ATP-binding proteins (UgpC), two transmembrane proteins (UgpA and UgpE) and a solute-binding protein (UgpB).</text>
</comment>
<dbReference type="RefSeq" id="WP_083601002.1">
    <property type="nucleotide sequence ID" value="NZ_FQYO01000001.1"/>
</dbReference>
<keyword evidence="7 9" id="KW-1133">Transmembrane helix</keyword>
<dbReference type="AlphaFoldDB" id="A0A1M6AEX4"/>